<dbReference type="Proteomes" id="UP000612899">
    <property type="component" value="Unassembled WGS sequence"/>
</dbReference>
<keyword evidence="1" id="KW-1133">Transmembrane helix</keyword>
<organism evidence="3 4">
    <name type="scientific">Rhizocola hellebori</name>
    <dbReference type="NCBI Taxonomy" id="1392758"/>
    <lineage>
        <taxon>Bacteria</taxon>
        <taxon>Bacillati</taxon>
        <taxon>Actinomycetota</taxon>
        <taxon>Actinomycetes</taxon>
        <taxon>Micromonosporales</taxon>
        <taxon>Micromonosporaceae</taxon>
        <taxon>Rhizocola</taxon>
    </lineage>
</organism>
<dbReference type="AlphaFoldDB" id="A0A8J3Q9H1"/>
<name>A0A8J3Q9H1_9ACTN</name>
<dbReference type="EMBL" id="BONY01000020">
    <property type="protein sequence ID" value="GIH05662.1"/>
    <property type="molecule type" value="Genomic_DNA"/>
</dbReference>
<keyword evidence="2" id="KW-0732">Signal</keyword>
<reference evidence="3" key="1">
    <citation type="submission" date="2021-01" db="EMBL/GenBank/DDBJ databases">
        <title>Whole genome shotgun sequence of Rhizocola hellebori NBRC 109834.</title>
        <authorList>
            <person name="Komaki H."/>
            <person name="Tamura T."/>
        </authorList>
    </citation>
    <scope>NUCLEOTIDE SEQUENCE</scope>
    <source>
        <strain evidence="3">NBRC 109834</strain>
    </source>
</reference>
<feature type="chain" id="PRO_5035282881" evidence="2">
    <location>
        <begin position="28"/>
        <end position="384"/>
    </location>
</feature>
<accession>A0A8J3Q9H1</accession>
<feature type="transmembrane region" description="Helical" evidence="1">
    <location>
        <begin position="354"/>
        <end position="377"/>
    </location>
</feature>
<evidence type="ECO:0000256" key="2">
    <source>
        <dbReference type="SAM" id="SignalP"/>
    </source>
</evidence>
<evidence type="ECO:0000313" key="3">
    <source>
        <dbReference type="EMBL" id="GIH05662.1"/>
    </source>
</evidence>
<keyword evidence="1" id="KW-0812">Transmembrane</keyword>
<keyword evidence="4" id="KW-1185">Reference proteome</keyword>
<evidence type="ECO:0000313" key="4">
    <source>
        <dbReference type="Proteomes" id="UP000612899"/>
    </source>
</evidence>
<proteinExistence type="predicted"/>
<gene>
    <name evidence="3" type="ORF">Rhe02_37290</name>
</gene>
<protein>
    <submittedName>
        <fullName evidence="3">Uncharacterized protein</fullName>
    </submittedName>
</protein>
<evidence type="ECO:0000256" key="1">
    <source>
        <dbReference type="SAM" id="Phobius"/>
    </source>
</evidence>
<sequence length="384" mass="38417">MSGKLRAVVAMCAAAAGWLLPPSTANAGVLAVVTVNTNLPTDWAGCGEGEHAGKWRFYLTGVAGTTGVQPPAKISAKVQSAGPVDIALTLADDATHTAFYELASSAKLTGEATAQIDQAWTASANNFGLGNGPCEPTRVTMTATAPIVVFGTTFTVAGRLTTAAGVPLADKASQFRLHSIDADGKGREFTGLHTDSDGRFTTAVTAESFGPLYLTGEFYGEPPTGSAHTASAATIVVWSVPAAPAAASGALVSSAGSSIGSGARKTVVSGAGFAPSADVAISVYSTPQLLGTTVCDESGAFSVEVTIPADLSGNHQLVASGIAADHESVRYLELPITVAGSGQGGGLPLTGDNVWALMALGVLLSAAGAALVFWAGLRPRASGV</sequence>
<keyword evidence="1" id="KW-0472">Membrane</keyword>
<comment type="caution">
    <text evidence="3">The sequence shown here is derived from an EMBL/GenBank/DDBJ whole genome shotgun (WGS) entry which is preliminary data.</text>
</comment>
<feature type="signal peptide" evidence="2">
    <location>
        <begin position="1"/>
        <end position="27"/>
    </location>
</feature>
<dbReference type="RefSeq" id="WP_203909497.1">
    <property type="nucleotide sequence ID" value="NZ_BONY01000020.1"/>
</dbReference>